<protein>
    <recommendedName>
        <fullName evidence="1">GmrSD restriction endonucleases C-terminal domain-containing protein</fullName>
    </recommendedName>
</protein>
<dbReference type="PANTHER" id="PTHR24094">
    <property type="entry name" value="SECRETED PROTEIN"/>
    <property type="match status" value="1"/>
</dbReference>
<dbReference type="EMBL" id="JAGIOD010000002">
    <property type="protein sequence ID" value="MBP2383775.1"/>
    <property type="molecule type" value="Genomic_DNA"/>
</dbReference>
<dbReference type="PANTHER" id="PTHR24094:SF15">
    <property type="entry name" value="AMP-DEPENDENT SYNTHETASE_LIGASE DOMAIN-CONTAINING PROTEIN-RELATED"/>
    <property type="match status" value="1"/>
</dbReference>
<evidence type="ECO:0000259" key="1">
    <source>
        <dbReference type="Pfam" id="PF07510"/>
    </source>
</evidence>
<proteinExistence type="predicted"/>
<evidence type="ECO:0000313" key="3">
    <source>
        <dbReference type="Proteomes" id="UP001519290"/>
    </source>
</evidence>
<organism evidence="2 3">
    <name type="scientific">Brachybacterium sacelli</name>
    <dbReference type="NCBI Taxonomy" id="173364"/>
    <lineage>
        <taxon>Bacteria</taxon>
        <taxon>Bacillati</taxon>
        <taxon>Actinomycetota</taxon>
        <taxon>Actinomycetes</taxon>
        <taxon>Micrococcales</taxon>
        <taxon>Dermabacteraceae</taxon>
        <taxon>Brachybacterium</taxon>
    </lineage>
</organism>
<dbReference type="RefSeq" id="WP_209904608.1">
    <property type="nucleotide sequence ID" value="NZ_BAAAJW010000017.1"/>
</dbReference>
<sequence>MSSRTKTSRLYRLWSLAVLAAAITAMVWFATGHRTELRQIFETLRDGLPITTQAEAAGQSAWLDSGPTTIDPQELASLDIEEQDRSDDDYERDEFGSSWLDVDENSCDTRNDILARDLVDVTYEDGADCEIADGTLHDPYTGTTIEGNLSEDVEIDHIVSLGDAWYSGAEQWSDEKRERFANDPSNLVAVDGPANTSKSDDSISEWYPHWDAPGDTVECRYAAAYVHVLAEYDLSVTRDDYTLLKQLEANCKELA</sequence>
<name>A0ABS4X5N1_9MICO</name>
<dbReference type="InterPro" id="IPR011089">
    <property type="entry name" value="GmrSD_C"/>
</dbReference>
<evidence type="ECO:0000313" key="2">
    <source>
        <dbReference type="EMBL" id="MBP2383775.1"/>
    </source>
</evidence>
<keyword evidence="3" id="KW-1185">Reference proteome</keyword>
<reference evidence="2 3" key="1">
    <citation type="submission" date="2021-03" db="EMBL/GenBank/DDBJ databases">
        <title>Sequencing the genomes of 1000 actinobacteria strains.</title>
        <authorList>
            <person name="Klenk H.-P."/>
        </authorList>
    </citation>
    <scope>NUCLEOTIDE SEQUENCE [LARGE SCALE GENOMIC DNA]</scope>
    <source>
        <strain evidence="2 3">DSM 14566</strain>
    </source>
</reference>
<feature type="domain" description="GmrSD restriction endonucleases C-terminal" evidence="1">
    <location>
        <begin position="108"/>
        <end position="242"/>
    </location>
</feature>
<dbReference type="Proteomes" id="UP001519290">
    <property type="component" value="Unassembled WGS sequence"/>
</dbReference>
<accession>A0ABS4X5N1</accession>
<gene>
    <name evidence="2" type="ORF">JOF43_003764</name>
</gene>
<dbReference type="Pfam" id="PF07510">
    <property type="entry name" value="GmrSD_C"/>
    <property type="match status" value="1"/>
</dbReference>
<comment type="caution">
    <text evidence="2">The sequence shown here is derived from an EMBL/GenBank/DDBJ whole genome shotgun (WGS) entry which is preliminary data.</text>
</comment>